<keyword evidence="1" id="KW-0812">Transmembrane</keyword>
<dbReference type="Proteomes" id="UP000266005">
    <property type="component" value="Unassembled WGS sequence"/>
</dbReference>
<feature type="transmembrane region" description="Helical" evidence="1">
    <location>
        <begin position="88"/>
        <end position="109"/>
    </location>
</feature>
<comment type="caution">
    <text evidence="2">The sequence shown here is derived from an EMBL/GenBank/DDBJ whole genome shotgun (WGS) entry which is preliminary data.</text>
</comment>
<gene>
    <name evidence="2" type="ORF">D1627_07575</name>
</gene>
<feature type="transmembrane region" description="Helical" evidence="1">
    <location>
        <begin position="31"/>
        <end position="50"/>
    </location>
</feature>
<sequence>MVHPYIINTFNALILIIVGLVGYFTQPTSPIIALSLGFLGILLLACSYHLHKHNRFVFHTVTALTLLTGALIIWQIDPETFTWNLRNALFLISGVSCLVAVGVYVGTFIQERRTRDNSIYKEDL</sequence>
<dbReference type="AlphaFoldDB" id="A0A399SIB3"/>
<reference evidence="3" key="1">
    <citation type="submission" date="2018-08" db="EMBL/GenBank/DDBJ databases">
        <title>Mucilaginibacter sp. MYSH2.</title>
        <authorList>
            <person name="Seo T."/>
        </authorList>
    </citation>
    <scope>NUCLEOTIDE SEQUENCE [LARGE SCALE GENOMIC DNA]</scope>
    <source>
        <strain evidence="3">KIRAN</strain>
    </source>
</reference>
<proteinExistence type="predicted"/>
<dbReference type="EMBL" id="QWGE01000002">
    <property type="protein sequence ID" value="RIJ41862.1"/>
    <property type="molecule type" value="Genomic_DNA"/>
</dbReference>
<evidence type="ECO:0000256" key="1">
    <source>
        <dbReference type="SAM" id="Phobius"/>
    </source>
</evidence>
<name>A0A399SIB3_9BACT</name>
<feature type="transmembrane region" description="Helical" evidence="1">
    <location>
        <begin position="5"/>
        <end position="25"/>
    </location>
</feature>
<organism evidence="2 3">
    <name type="scientific">Pontibacter oryzae</name>
    <dbReference type="NCBI Taxonomy" id="2304593"/>
    <lineage>
        <taxon>Bacteria</taxon>
        <taxon>Pseudomonadati</taxon>
        <taxon>Bacteroidota</taxon>
        <taxon>Cytophagia</taxon>
        <taxon>Cytophagales</taxon>
        <taxon>Hymenobacteraceae</taxon>
        <taxon>Pontibacter</taxon>
    </lineage>
</organism>
<keyword evidence="1" id="KW-0472">Membrane</keyword>
<feature type="transmembrane region" description="Helical" evidence="1">
    <location>
        <begin position="57"/>
        <end position="76"/>
    </location>
</feature>
<keyword evidence="1" id="KW-1133">Transmembrane helix</keyword>
<accession>A0A399SIB3</accession>
<evidence type="ECO:0000313" key="3">
    <source>
        <dbReference type="Proteomes" id="UP000266005"/>
    </source>
</evidence>
<keyword evidence="3" id="KW-1185">Reference proteome</keyword>
<protein>
    <submittedName>
        <fullName evidence="2">Uncharacterized protein</fullName>
    </submittedName>
</protein>
<evidence type="ECO:0000313" key="2">
    <source>
        <dbReference type="EMBL" id="RIJ41862.1"/>
    </source>
</evidence>